<feature type="transmembrane region" description="Helical" evidence="9">
    <location>
        <begin position="249"/>
        <end position="269"/>
    </location>
</feature>
<feature type="transmembrane region" description="Helical" evidence="9">
    <location>
        <begin position="70"/>
        <end position="89"/>
    </location>
</feature>
<keyword evidence="12" id="KW-1185">Reference proteome</keyword>
<dbReference type="EMBL" id="CALNXK010000003">
    <property type="protein sequence ID" value="CAH3034822.1"/>
    <property type="molecule type" value="Genomic_DNA"/>
</dbReference>
<evidence type="ECO:0000256" key="2">
    <source>
        <dbReference type="ARBA" id="ARBA00022475"/>
    </source>
</evidence>
<evidence type="ECO:0000256" key="6">
    <source>
        <dbReference type="ARBA" id="ARBA00023136"/>
    </source>
</evidence>
<keyword evidence="2" id="KW-1003">Cell membrane</keyword>
<protein>
    <recommendedName>
        <fullName evidence="10">G-protein coupled receptors family 1 profile domain-containing protein</fullName>
    </recommendedName>
</protein>
<dbReference type="CDD" id="cd00637">
    <property type="entry name" value="7tm_classA_rhodopsin-like"/>
    <property type="match status" value="1"/>
</dbReference>
<feature type="transmembrane region" description="Helical" evidence="9">
    <location>
        <begin position="149"/>
        <end position="171"/>
    </location>
</feature>
<evidence type="ECO:0000256" key="9">
    <source>
        <dbReference type="SAM" id="Phobius"/>
    </source>
</evidence>
<feature type="transmembrane region" description="Helical" evidence="9">
    <location>
        <begin position="34"/>
        <end position="50"/>
    </location>
</feature>
<keyword evidence="3 9" id="KW-0812">Transmembrane</keyword>
<evidence type="ECO:0000256" key="4">
    <source>
        <dbReference type="ARBA" id="ARBA00022989"/>
    </source>
</evidence>
<keyword evidence="7" id="KW-0675">Receptor</keyword>
<evidence type="ECO:0000256" key="3">
    <source>
        <dbReference type="ARBA" id="ARBA00022692"/>
    </source>
</evidence>
<accession>A0ABN8MV77</accession>
<evidence type="ECO:0000259" key="10">
    <source>
        <dbReference type="PROSITE" id="PS50262"/>
    </source>
</evidence>
<feature type="transmembrane region" description="Helical" evidence="9">
    <location>
        <begin position="6"/>
        <end position="22"/>
    </location>
</feature>
<keyword evidence="8" id="KW-0807">Transducer</keyword>
<evidence type="ECO:0000256" key="5">
    <source>
        <dbReference type="ARBA" id="ARBA00023040"/>
    </source>
</evidence>
<dbReference type="SUPFAM" id="SSF81321">
    <property type="entry name" value="Family A G protein-coupled receptor-like"/>
    <property type="match status" value="1"/>
</dbReference>
<evidence type="ECO:0000313" key="12">
    <source>
        <dbReference type="Proteomes" id="UP001159405"/>
    </source>
</evidence>
<dbReference type="SMART" id="SM01381">
    <property type="entry name" value="7TM_GPCR_Srsx"/>
    <property type="match status" value="1"/>
</dbReference>
<dbReference type="Gene3D" id="1.20.1070.10">
    <property type="entry name" value="Rhodopsin 7-helix transmembrane proteins"/>
    <property type="match status" value="1"/>
</dbReference>
<keyword evidence="6 9" id="KW-0472">Membrane</keyword>
<reference evidence="11 12" key="1">
    <citation type="submission" date="2022-05" db="EMBL/GenBank/DDBJ databases">
        <authorList>
            <consortium name="Genoscope - CEA"/>
            <person name="William W."/>
        </authorList>
    </citation>
    <scope>NUCLEOTIDE SEQUENCE [LARGE SCALE GENOMIC DNA]</scope>
</reference>
<comment type="subcellular location">
    <subcellularLocation>
        <location evidence="1">Cell membrane</location>
        <topology evidence="1">Multi-pass membrane protein</topology>
    </subcellularLocation>
</comment>
<dbReference type="InterPro" id="IPR017452">
    <property type="entry name" value="GPCR_Rhodpsn_7TM"/>
</dbReference>
<organism evidence="11 12">
    <name type="scientific">Porites lobata</name>
    <dbReference type="NCBI Taxonomy" id="104759"/>
    <lineage>
        <taxon>Eukaryota</taxon>
        <taxon>Metazoa</taxon>
        <taxon>Cnidaria</taxon>
        <taxon>Anthozoa</taxon>
        <taxon>Hexacorallia</taxon>
        <taxon>Scleractinia</taxon>
        <taxon>Fungiina</taxon>
        <taxon>Poritidae</taxon>
        <taxon>Porites</taxon>
    </lineage>
</organism>
<evidence type="ECO:0000313" key="11">
    <source>
        <dbReference type="EMBL" id="CAH3034822.1"/>
    </source>
</evidence>
<keyword evidence="5" id="KW-0297">G-protein coupled receptor</keyword>
<evidence type="ECO:0000256" key="8">
    <source>
        <dbReference type="ARBA" id="ARBA00023224"/>
    </source>
</evidence>
<evidence type="ECO:0000256" key="7">
    <source>
        <dbReference type="ARBA" id="ARBA00023170"/>
    </source>
</evidence>
<dbReference type="PRINTS" id="PR00237">
    <property type="entry name" value="GPCRRHODOPSN"/>
</dbReference>
<name>A0ABN8MV77_9CNID</name>
<proteinExistence type="predicted"/>
<feature type="non-terminal residue" evidence="11">
    <location>
        <position position="1"/>
    </location>
</feature>
<sequence length="285" mass="32288">ILGCLFTLLTVAGNGLVAYLILKKPQLQTKPNCFIASLAVADIFVGITYFPQILVKSFICHSQQCDDVFFITRHFFQYSSNVNLCIMLVDRHISVKKPLKHVTLMTTKRVTFLLIASWTAPLFIFAIPQSIFLLFATEDQENAFSIFKTLVFSTLPMILLIALTTSVLAVARSLSHEARALNAQVRFNHRNDTLELNASDSPAFERQRTAKMMIFVMVIFILCSAGENWKGFCSCDWSLCCDKPKNVDHVLNLVCLLNSAANPIAYSFLKKDFKEQLKRLFQNRN</sequence>
<evidence type="ECO:0000256" key="1">
    <source>
        <dbReference type="ARBA" id="ARBA00004651"/>
    </source>
</evidence>
<gene>
    <name evidence="11" type="ORF">PLOB_00025354</name>
</gene>
<dbReference type="PANTHER" id="PTHR24247">
    <property type="entry name" value="5-HYDROXYTRYPTAMINE RECEPTOR"/>
    <property type="match status" value="1"/>
</dbReference>
<dbReference type="InterPro" id="IPR000276">
    <property type="entry name" value="GPCR_Rhodpsn"/>
</dbReference>
<dbReference type="Pfam" id="PF00001">
    <property type="entry name" value="7tm_1"/>
    <property type="match status" value="1"/>
</dbReference>
<feature type="transmembrane region" description="Helical" evidence="9">
    <location>
        <begin position="212"/>
        <end position="229"/>
    </location>
</feature>
<feature type="domain" description="G-protein coupled receptors family 1 profile" evidence="10">
    <location>
        <begin position="13"/>
        <end position="266"/>
    </location>
</feature>
<dbReference type="Proteomes" id="UP001159405">
    <property type="component" value="Unassembled WGS sequence"/>
</dbReference>
<dbReference type="PANTHER" id="PTHR24247:SF202">
    <property type="entry name" value="5-HYDROXYTRYPTAMINE RECEPTOR 1"/>
    <property type="match status" value="1"/>
</dbReference>
<feature type="transmembrane region" description="Helical" evidence="9">
    <location>
        <begin position="110"/>
        <end position="137"/>
    </location>
</feature>
<dbReference type="PROSITE" id="PS50262">
    <property type="entry name" value="G_PROTEIN_RECEP_F1_2"/>
    <property type="match status" value="1"/>
</dbReference>
<comment type="caution">
    <text evidence="11">The sequence shown here is derived from an EMBL/GenBank/DDBJ whole genome shotgun (WGS) entry which is preliminary data.</text>
</comment>
<keyword evidence="4 9" id="KW-1133">Transmembrane helix</keyword>